<evidence type="ECO:0000313" key="3">
    <source>
        <dbReference type="Proteomes" id="UP000236379"/>
    </source>
</evidence>
<name>A0A2K3UXI0_9DEIO</name>
<organism evidence="2 3">
    <name type="scientific">Deinococcus koreensis</name>
    <dbReference type="NCBI Taxonomy" id="2054903"/>
    <lineage>
        <taxon>Bacteria</taxon>
        <taxon>Thermotogati</taxon>
        <taxon>Deinococcota</taxon>
        <taxon>Deinococci</taxon>
        <taxon>Deinococcales</taxon>
        <taxon>Deinococcaceae</taxon>
        <taxon>Deinococcus</taxon>
    </lineage>
</organism>
<dbReference type="AlphaFoldDB" id="A0A2K3UXI0"/>
<dbReference type="PANTHER" id="PTHR21310:SF15">
    <property type="entry name" value="AMINOGLYCOSIDE PHOSPHOTRANSFERASE DOMAIN-CONTAINING PROTEIN"/>
    <property type="match status" value="1"/>
</dbReference>
<feature type="domain" description="Aminoglycoside phosphotransferase" evidence="1">
    <location>
        <begin position="30"/>
        <end position="233"/>
    </location>
</feature>
<dbReference type="PANTHER" id="PTHR21310">
    <property type="entry name" value="AMINOGLYCOSIDE PHOSPHOTRANSFERASE-RELATED-RELATED"/>
    <property type="match status" value="1"/>
</dbReference>
<dbReference type="Pfam" id="PF01636">
    <property type="entry name" value="APH"/>
    <property type="match status" value="1"/>
</dbReference>
<protein>
    <recommendedName>
        <fullName evidence="1">Aminoglycoside phosphotransferase domain-containing protein</fullName>
    </recommendedName>
</protein>
<evidence type="ECO:0000259" key="1">
    <source>
        <dbReference type="Pfam" id="PF01636"/>
    </source>
</evidence>
<proteinExistence type="predicted"/>
<keyword evidence="3" id="KW-1185">Reference proteome</keyword>
<dbReference type="Proteomes" id="UP000236379">
    <property type="component" value="Unassembled WGS sequence"/>
</dbReference>
<dbReference type="OrthoDB" id="3806873at2"/>
<comment type="caution">
    <text evidence="2">The sequence shown here is derived from an EMBL/GenBank/DDBJ whole genome shotgun (WGS) entry which is preliminary data.</text>
</comment>
<reference evidence="2 3" key="1">
    <citation type="submission" date="2018-01" db="EMBL/GenBank/DDBJ databases">
        <title>Deinococcus koreensis sp. nov., a radiation-resistant bacterium isolated from river water.</title>
        <authorList>
            <person name="Choi A."/>
        </authorList>
    </citation>
    <scope>NUCLEOTIDE SEQUENCE [LARGE SCALE GENOMIC DNA]</scope>
    <source>
        <strain evidence="2 3">SJW1-2</strain>
    </source>
</reference>
<dbReference type="InterPro" id="IPR051678">
    <property type="entry name" value="AGP_Transferase"/>
</dbReference>
<dbReference type="RefSeq" id="WP_103311682.1">
    <property type="nucleotide sequence ID" value="NZ_PPPD01000001.1"/>
</dbReference>
<dbReference type="EMBL" id="PPPD01000001">
    <property type="protein sequence ID" value="PNY81239.1"/>
    <property type="molecule type" value="Genomic_DNA"/>
</dbReference>
<dbReference type="InterPro" id="IPR002575">
    <property type="entry name" value="Aminoglycoside_PTrfase"/>
</dbReference>
<dbReference type="SUPFAM" id="SSF56112">
    <property type="entry name" value="Protein kinase-like (PK-like)"/>
    <property type="match status" value="1"/>
</dbReference>
<evidence type="ECO:0000313" key="2">
    <source>
        <dbReference type="EMBL" id="PNY81239.1"/>
    </source>
</evidence>
<sequence length="309" mass="33442">MPDLPDLTPAELDAFTRLYGLQGPLERLPSVGIVNRVYAGTLRGARVVLRVPMPGDHDDTLTESAAVPAAFQAGIRTPELLIFDDERRVVDAPVTVYAFAEGRSLEGYGWAPGDRRLTRAWREAGRELAALHAGVTAAPDPHGRLEVIAPVNTGRTLQRVTQGGHLARQEAEWATCTVARLLQENPPPTTPAFLHNDLHAGNLMVTEGGEVTALIDWGDAGWGDPVLDLCYAGPLAAPDLLRGYEDVTGLDGGARLRLLAYLLNDATRRLTTPPNPDAPQLWYTHPGTALTQLLRVAPQFPQWAAELGR</sequence>
<dbReference type="InterPro" id="IPR011009">
    <property type="entry name" value="Kinase-like_dom_sf"/>
</dbReference>
<dbReference type="Gene3D" id="3.90.1200.10">
    <property type="match status" value="1"/>
</dbReference>
<gene>
    <name evidence="2" type="ORF">CVO96_07445</name>
</gene>
<accession>A0A2K3UXI0</accession>